<evidence type="ECO:0000256" key="1">
    <source>
        <dbReference type="SAM" id="Phobius"/>
    </source>
</evidence>
<gene>
    <name evidence="2" type="ORF">LCGC14_2814200</name>
</gene>
<keyword evidence="1" id="KW-1133">Transmembrane helix</keyword>
<feature type="transmembrane region" description="Helical" evidence="1">
    <location>
        <begin position="21"/>
        <end position="51"/>
    </location>
</feature>
<evidence type="ECO:0000313" key="2">
    <source>
        <dbReference type="EMBL" id="KKK81367.1"/>
    </source>
</evidence>
<organism evidence="2">
    <name type="scientific">marine sediment metagenome</name>
    <dbReference type="NCBI Taxonomy" id="412755"/>
    <lineage>
        <taxon>unclassified sequences</taxon>
        <taxon>metagenomes</taxon>
        <taxon>ecological metagenomes</taxon>
    </lineage>
</organism>
<dbReference type="AlphaFoldDB" id="A0A0F8YJ23"/>
<comment type="caution">
    <text evidence="2">The sequence shown here is derived from an EMBL/GenBank/DDBJ whole genome shotgun (WGS) entry which is preliminary data.</text>
</comment>
<name>A0A0F8YJ23_9ZZZZ</name>
<dbReference type="EMBL" id="LAZR01053157">
    <property type="protein sequence ID" value="KKK81367.1"/>
    <property type="molecule type" value="Genomic_DNA"/>
</dbReference>
<protein>
    <submittedName>
        <fullName evidence="2">Uncharacterized protein</fullName>
    </submittedName>
</protein>
<proteinExistence type="predicted"/>
<sequence length="61" mass="6764">MRTTRPITGPVDGAMYRLRALATWAAIIALVAWMIIGVAVGLLWCLPAWILSTLINWALDR</sequence>
<keyword evidence="1" id="KW-0472">Membrane</keyword>
<accession>A0A0F8YJ23</accession>
<reference evidence="2" key="1">
    <citation type="journal article" date="2015" name="Nature">
        <title>Complex archaea that bridge the gap between prokaryotes and eukaryotes.</title>
        <authorList>
            <person name="Spang A."/>
            <person name="Saw J.H."/>
            <person name="Jorgensen S.L."/>
            <person name="Zaremba-Niedzwiedzka K."/>
            <person name="Martijn J."/>
            <person name="Lind A.E."/>
            <person name="van Eijk R."/>
            <person name="Schleper C."/>
            <person name="Guy L."/>
            <person name="Ettema T.J."/>
        </authorList>
    </citation>
    <scope>NUCLEOTIDE SEQUENCE</scope>
</reference>
<keyword evidence="1" id="KW-0812">Transmembrane</keyword>